<keyword evidence="4 7" id="KW-0560">Oxidoreductase</keyword>
<gene>
    <name evidence="7 8" type="primary">hcp</name>
    <name evidence="8" type="ORF">GJR99_01990</name>
</gene>
<dbReference type="PANTHER" id="PTHR30109">
    <property type="entry name" value="HYDROXYLAMINE REDUCTASE"/>
    <property type="match status" value="1"/>
</dbReference>
<evidence type="ECO:0000256" key="6">
    <source>
        <dbReference type="ARBA" id="ARBA00023014"/>
    </source>
</evidence>
<dbReference type="GO" id="GO:0042542">
    <property type="term" value="P:response to hydrogen peroxide"/>
    <property type="evidence" value="ECO:0007669"/>
    <property type="project" value="TreeGrafter"/>
</dbReference>
<feature type="modified residue" description="Cysteine persulfide" evidence="7">
    <location>
        <position position="282"/>
    </location>
</feature>
<reference evidence="8 9" key="1">
    <citation type="submission" date="2019-11" db="EMBL/GenBank/DDBJ databases">
        <title>Whole genome sequence of Haloferax sp. MBLA0078.</title>
        <authorList>
            <person name="Seo M.-J."/>
            <person name="Cho E.-S."/>
        </authorList>
    </citation>
    <scope>NUCLEOTIDE SEQUENCE [LARGE SCALE GENOMIC DNA]</scope>
    <source>
        <strain evidence="8 9">MBLA0078</strain>
    </source>
</reference>
<feature type="binding site" evidence="7">
    <location>
        <position position="128"/>
    </location>
    <ligand>
        <name>hybrid [4Fe-2O-2S] cluster</name>
        <dbReference type="ChEBI" id="CHEBI:60519"/>
    </ligand>
</feature>
<keyword evidence="9" id="KW-1185">Reference proteome</keyword>
<feature type="binding site" evidence="7">
    <location>
        <position position="152"/>
    </location>
    <ligand>
        <name>hybrid [4Fe-2O-2S] cluster</name>
        <dbReference type="ChEBI" id="CHEBI:60519"/>
    </ligand>
</feature>
<dbReference type="Gene3D" id="1.20.1270.20">
    <property type="match status" value="1"/>
</dbReference>
<evidence type="ECO:0000256" key="7">
    <source>
        <dbReference type="HAMAP-Rule" id="MF_00069"/>
    </source>
</evidence>
<keyword evidence="6 7" id="KW-0411">Iron-sulfur</keyword>
<dbReference type="SUPFAM" id="SSF56821">
    <property type="entry name" value="Prismane protein-like"/>
    <property type="match status" value="1"/>
</dbReference>
<name>A0A6A8G433_9EURY</name>
<dbReference type="EC" id="1.7.99.1" evidence="7"/>
<evidence type="ECO:0000256" key="1">
    <source>
        <dbReference type="ARBA" id="ARBA00022485"/>
    </source>
</evidence>
<dbReference type="InterPro" id="IPR011254">
    <property type="entry name" value="Prismane-like_sf"/>
</dbReference>
<proteinExistence type="inferred from homology"/>
<sequence length="429" mass="47002">MLCNQCQQTPEGGCTVRGVCGKDEDLNGLQELILYGLKGISAYATEAREMGYVDEQVDATVHRALYSTLTNVNFDVEDHLDVALEVGEATVRVMELLDEAHIDELGVPEPVEVPQNRVEGQSILVTGHDLHALKRLLEQSEGEGVNVYTHSEMLPAHGYPELNSYDHLKGNVGGAWHDQRTLLEEFPGVFVGTSNCVQPTRDSYHDRVFTTNVAGLEGVPTIDDGDFTPVIEKAKQTEPAFWHSNETLSTGFHHQTVLDIAPKIVEAVENGDIRHFFVIAGCDAPTPGRDYFRELAQSVPEDCVIMTTSCGKFRFNDIDYGTVPGTDIPRYIDLGQCNNSISTVKIATALAEAFDCGVNDLPLSIVLSWFEQKAVAILLGLFSLGVEDIYLGPTMPEFLTPALADVISEEFGLRATGDPQSDLQQMLAE</sequence>
<feature type="binding site" evidence="7">
    <location>
        <position position="6"/>
    </location>
    <ligand>
        <name>[4Fe-4S] cluster</name>
        <dbReference type="ChEBI" id="CHEBI:49883"/>
    </ligand>
</feature>
<protein>
    <recommendedName>
        <fullName evidence="7">Hydroxylamine reductase</fullName>
        <ecNumber evidence="7">1.7.99.1</ecNumber>
    </recommendedName>
    <alternativeName>
        <fullName evidence="7">Hybrid-cluster protein</fullName>
        <shortName evidence="7">HCP</shortName>
    </alternativeName>
    <alternativeName>
        <fullName evidence="7">Prismane protein</fullName>
    </alternativeName>
</protein>
<keyword evidence="1 7" id="KW-0004">4Fe-4S</keyword>
<evidence type="ECO:0000313" key="9">
    <source>
        <dbReference type="Proteomes" id="UP000443423"/>
    </source>
</evidence>
<feature type="binding site" evidence="7">
    <location>
        <position position="14"/>
    </location>
    <ligand>
        <name>[4Fe-4S] cluster</name>
        <dbReference type="ChEBI" id="CHEBI:49883"/>
    </ligand>
</feature>
<comment type="function">
    <text evidence="7">Catalyzes the reduction of hydroxylamine to form NH(3) and H(2)O.</text>
</comment>
<comment type="catalytic activity">
    <reaction evidence="7">
        <text>A + NH4(+) + H2O = hydroxylamine + AH2 + H(+)</text>
        <dbReference type="Rhea" id="RHEA:22052"/>
        <dbReference type="ChEBI" id="CHEBI:13193"/>
        <dbReference type="ChEBI" id="CHEBI:15377"/>
        <dbReference type="ChEBI" id="CHEBI:15378"/>
        <dbReference type="ChEBI" id="CHEBI:15429"/>
        <dbReference type="ChEBI" id="CHEBI:17499"/>
        <dbReference type="ChEBI" id="CHEBI:28938"/>
        <dbReference type="EC" id="1.7.99.1"/>
    </reaction>
</comment>
<dbReference type="PANTHER" id="PTHR30109:SF0">
    <property type="entry name" value="HYDROXYLAMINE REDUCTASE"/>
    <property type="match status" value="1"/>
</dbReference>
<dbReference type="GO" id="GO:0004601">
    <property type="term" value="F:peroxidase activity"/>
    <property type="evidence" value="ECO:0007669"/>
    <property type="project" value="TreeGrafter"/>
</dbReference>
<comment type="cofactor">
    <cofactor evidence="7">
        <name>[4Fe-4S] cluster</name>
        <dbReference type="ChEBI" id="CHEBI:49883"/>
    </cofactor>
    <text evidence="7">Binds 1 [4Fe-4S] cluster.</text>
</comment>
<dbReference type="InterPro" id="IPR016100">
    <property type="entry name" value="Prismane_a-bundle"/>
</dbReference>
<keyword evidence="5 7" id="KW-0408">Iron</keyword>
<dbReference type="InterPro" id="IPR004137">
    <property type="entry name" value="HCP/CODH"/>
</dbReference>
<dbReference type="InterPro" id="IPR016099">
    <property type="entry name" value="Prismane-like_a/b-sand"/>
</dbReference>
<feature type="binding site" evidence="7">
    <location>
        <position position="196"/>
    </location>
    <ligand>
        <name>hybrid [4Fe-2O-2S] cluster</name>
        <dbReference type="ChEBI" id="CHEBI:60519"/>
    </ligand>
</feature>
<dbReference type="NCBIfam" id="TIGR01703">
    <property type="entry name" value="hybrid_clust"/>
    <property type="match status" value="1"/>
</dbReference>
<dbReference type="GO" id="GO:0046872">
    <property type="term" value="F:metal ion binding"/>
    <property type="evidence" value="ECO:0007669"/>
    <property type="project" value="UniProtKB-KW"/>
</dbReference>
<dbReference type="HAMAP" id="MF_00069">
    <property type="entry name" value="Hydroxylam_reduct"/>
    <property type="match status" value="1"/>
</dbReference>
<evidence type="ECO:0000256" key="3">
    <source>
        <dbReference type="ARBA" id="ARBA00022723"/>
    </source>
</evidence>
<dbReference type="Proteomes" id="UP000443423">
    <property type="component" value="Unassembled WGS sequence"/>
</dbReference>
<feature type="binding site" description="via persulfide group" evidence="7">
    <location>
        <position position="282"/>
    </location>
    <ligand>
        <name>hybrid [4Fe-2O-2S] cluster</name>
        <dbReference type="ChEBI" id="CHEBI:60519"/>
    </ligand>
</feature>
<dbReference type="GO" id="GO:0005737">
    <property type="term" value="C:cytoplasm"/>
    <property type="evidence" value="ECO:0007669"/>
    <property type="project" value="UniProtKB-SubCell"/>
</dbReference>
<dbReference type="OrthoDB" id="21311at2157"/>
<keyword evidence="2 7" id="KW-0963">Cytoplasm</keyword>
<organism evidence="8 9">
    <name type="scientific">Haloferax marinum</name>
    <dbReference type="NCBI Taxonomy" id="2666143"/>
    <lineage>
        <taxon>Archaea</taxon>
        <taxon>Methanobacteriati</taxon>
        <taxon>Methanobacteriota</taxon>
        <taxon>Stenosarchaea group</taxon>
        <taxon>Halobacteria</taxon>
        <taxon>Halobacteriales</taxon>
        <taxon>Haloferacaceae</taxon>
        <taxon>Haloferax</taxon>
    </lineage>
</organism>
<comment type="cofactor">
    <cofactor evidence="7">
        <name>hybrid [4Fe-2O-2S] cluster</name>
        <dbReference type="ChEBI" id="CHEBI:60519"/>
    </cofactor>
    <text evidence="7">Binds 1 hybrid [4Fe-2O-2S] cluster.</text>
</comment>
<dbReference type="RefSeq" id="WP_151109003.1">
    <property type="nucleotide sequence ID" value="NZ_WKJQ01000001.1"/>
</dbReference>
<accession>A0A6A8G433</accession>
<evidence type="ECO:0000256" key="4">
    <source>
        <dbReference type="ARBA" id="ARBA00023002"/>
    </source>
</evidence>
<dbReference type="GO" id="GO:0050418">
    <property type="term" value="F:hydroxylamine reductase activity"/>
    <property type="evidence" value="ECO:0007669"/>
    <property type="project" value="UniProtKB-UniRule"/>
</dbReference>
<comment type="similarity">
    <text evidence="7">Belongs to the HCP family.</text>
</comment>
<keyword evidence="3 7" id="KW-0479">Metal-binding</keyword>
<comment type="caution">
    <text evidence="8">The sequence shown here is derived from an EMBL/GenBank/DDBJ whole genome shotgun (WGS) entry which is preliminary data.</text>
</comment>
<feature type="binding site" evidence="7">
    <location>
        <position position="3"/>
    </location>
    <ligand>
        <name>[4Fe-4S] cluster</name>
        <dbReference type="ChEBI" id="CHEBI:49883"/>
    </ligand>
</feature>
<evidence type="ECO:0000313" key="8">
    <source>
        <dbReference type="EMBL" id="MRW95342.1"/>
    </source>
</evidence>
<comment type="subcellular location">
    <subcellularLocation>
        <location evidence="7">Cytoplasm</location>
    </subcellularLocation>
</comment>
<dbReference type="AlphaFoldDB" id="A0A6A8G433"/>
<feature type="binding site" evidence="7">
    <location>
        <position position="373"/>
    </location>
    <ligand>
        <name>hybrid [4Fe-2O-2S] cluster</name>
        <dbReference type="ChEBI" id="CHEBI:60519"/>
    </ligand>
</feature>
<dbReference type="EMBL" id="WKJQ01000001">
    <property type="protein sequence ID" value="MRW95342.1"/>
    <property type="molecule type" value="Genomic_DNA"/>
</dbReference>
<dbReference type="Gene3D" id="3.40.50.2030">
    <property type="match status" value="2"/>
</dbReference>
<feature type="binding site" evidence="7">
    <location>
        <position position="310"/>
    </location>
    <ligand>
        <name>hybrid [4Fe-2O-2S] cluster</name>
        <dbReference type="ChEBI" id="CHEBI:60519"/>
    </ligand>
</feature>
<dbReference type="InterPro" id="IPR010048">
    <property type="entry name" value="Hydroxylam_reduct"/>
</dbReference>
<evidence type="ECO:0000256" key="2">
    <source>
        <dbReference type="ARBA" id="ARBA00022490"/>
    </source>
</evidence>
<feature type="binding site" evidence="7">
    <location>
        <position position="337"/>
    </location>
    <ligand>
        <name>hybrid [4Fe-2O-2S] cluster</name>
        <dbReference type="ChEBI" id="CHEBI:60519"/>
    </ligand>
</feature>
<dbReference type="NCBIfam" id="NF003658">
    <property type="entry name" value="PRK05290.1"/>
    <property type="match status" value="1"/>
</dbReference>
<feature type="binding site" evidence="7">
    <location>
        <position position="20"/>
    </location>
    <ligand>
        <name>[4Fe-4S] cluster</name>
        <dbReference type="ChEBI" id="CHEBI:49883"/>
    </ligand>
</feature>
<evidence type="ECO:0000256" key="5">
    <source>
        <dbReference type="ARBA" id="ARBA00023004"/>
    </source>
</evidence>
<feature type="binding site" evidence="7">
    <location>
        <position position="371"/>
    </location>
    <ligand>
        <name>hybrid [4Fe-2O-2S] cluster</name>
        <dbReference type="ChEBI" id="CHEBI:60519"/>
    </ligand>
</feature>
<dbReference type="GO" id="GO:0051539">
    <property type="term" value="F:4 iron, 4 sulfur cluster binding"/>
    <property type="evidence" value="ECO:0007669"/>
    <property type="project" value="UniProtKB-KW"/>
</dbReference>
<dbReference type="Pfam" id="PF03063">
    <property type="entry name" value="Prismane"/>
    <property type="match status" value="1"/>
</dbReference>